<protein>
    <submittedName>
        <fullName evidence="1">Uncharacterized protein</fullName>
    </submittedName>
</protein>
<dbReference type="HOGENOM" id="CLU_2900400_0_0_10"/>
<dbReference type="STRING" id="873513.HMPREF6485_2563"/>
<proteinExistence type="predicted"/>
<sequence length="62" mass="7128">MGCGRLRCRPAHLISISTLFFMSIHPAGRAGRHKALPLLFDTRRFAPSRKLCHLCIFQFLIF</sequence>
<reference evidence="1 2" key="1">
    <citation type="submission" date="2010-10" db="EMBL/GenBank/DDBJ databases">
        <authorList>
            <person name="Muzny D."/>
            <person name="Qin X."/>
            <person name="Deng J."/>
            <person name="Jiang H."/>
            <person name="Liu Y."/>
            <person name="Qu J."/>
            <person name="Song X.-Z."/>
            <person name="Zhang L."/>
            <person name="Thornton R."/>
            <person name="Coyle M."/>
            <person name="Francisco L."/>
            <person name="Jackson L."/>
            <person name="Javaid M."/>
            <person name="Korchina V."/>
            <person name="Kovar C."/>
            <person name="Mata R."/>
            <person name="Mathew T."/>
            <person name="Ngo R."/>
            <person name="Nguyen L."/>
            <person name="Nguyen N."/>
            <person name="Okwuonu G."/>
            <person name="Ongeri F."/>
            <person name="Pham C."/>
            <person name="Simmons D."/>
            <person name="Wilczek-Boney K."/>
            <person name="Hale W."/>
            <person name="Jakkamsetti A."/>
            <person name="Pham P."/>
            <person name="Ruth R."/>
            <person name="San Lucas F."/>
            <person name="Warren J."/>
            <person name="Zhang J."/>
            <person name="Zhao Z."/>
            <person name="Zhou C."/>
            <person name="Zhu D."/>
            <person name="Lee S."/>
            <person name="Bess C."/>
            <person name="Blankenburg K."/>
            <person name="Forbes L."/>
            <person name="Fu Q."/>
            <person name="Gubbala S."/>
            <person name="Hirani K."/>
            <person name="Jayaseelan J.C."/>
            <person name="Lara F."/>
            <person name="Munidasa M."/>
            <person name="Palculict T."/>
            <person name="Patil S."/>
            <person name="Pu L.-L."/>
            <person name="Saada N."/>
            <person name="Tang L."/>
            <person name="Weissenberger G."/>
            <person name="Zhu Y."/>
            <person name="Hemphill L."/>
            <person name="Shang Y."/>
            <person name="Youmans B."/>
            <person name="Ayvaz T."/>
            <person name="Ross M."/>
            <person name="Santibanez J."/>
            <person name="Aqrawi P."/>
            <person name="Gross S."/>
            <person name="Joshi V."/>
            <person name="Fowler G."/>
            <person name="Nazareth L."/>
            <person name="Reid J."/>
            <person name="Worley K."/>
            <person name="Petrosino J."/>
            <person name="Highlander S."/>
            <person name="Gibbs R."/>
        </authorList>
    </citation>
    <scope>NUCLEOTIDE SEQUENCE [LARGE SCALE GENOMIC DNA]</scope>
    <source>
        <strain evidence="1 2">ATCC 33574</strain>
    </source>
</reference>
<dbReference type="Proteomes" id="UP000003112">
    <property type="component" value="Unassembled WGS sequence"/>
</dbReference>
<dbReference type="AlphaFoldDB" id="E6KAC7"/>
<name>E6KAC7_9BACT</name>
<accession>E6KAC7</accession>
<evidence type="ECO:0000313" key="1">
    <source>
        <dbReference type="EMBL" id="EFU29460.1"/>
    </source>
</evidence>
<gene>
    <name evidence="1" type="ORF">HMPREF6485_2563</name>
</gene>
<organism evidence="1 2">
    <name type="scientific">Segatella buccae ATCC 33574</name>
    <dbReference type="NCBI Taxonomy" id="873513"/>
    <lineage>
        <taxon>Bacteria</taxon>
        <taxon>Pseudomonadati</taxon>
        <taxon>Bacteroidota</taxon>
        <taxon>Bacteroidia</taxon>
        <taxon>Bacteroidales</taxon>
        <taxon>Prevotellaceae</taxon>
        <taxon>Segatella</taxon>
    </lineage>
</organism>
<evidence type="ECO:0000313" key="2">
    <source>
        <dbReference type="Proteomes" id="UP000003112"/>
    </source>
</evidence>
<keyword evidence="2" id="KW-1185">Reference proteome</keyword>
<dbReference type="EMBL" id="AEPD01000047">
    <property type="protein sequence ID" value="EFU29460.1"/>
    <property type="molecule type" value="Genomic_DNA"/>
</dbReference>
<comment type="caution">
    <text evidence="1">The sequence shown here is derived from an EMBL/GenBank/DDBJ whole genome shotgun (WGS) entry which is preliminary data.</text>
</comment>